<reference evidence="2 3" key="1">
    <citation type="submission" date="2008-09" db="EMBL/GenBank/DDBJ databases">
        <authorList>
            <person name="Fulton L."/>
            <person name="Clifton S."/>
            <person name="Fulton B."/>
            <person name="Xu J."/>
            <person name="Minx P."/>
            <person name="Pepin K.H."/>
            <person name="Johnson M."/>
            <person name="Thiruvilangam P."/>
            <person name="Bhonagiri V."/>
            <person name="Nash W.E."/>
            <person name="Mardis E.R."/>
            <person name="Wilson R.K."/>
        </authorList>
    </citation>
    <scope>NUCLEOTIDE SEQUENCE [LARGE SCALE GENOMIC DNA]</scope>
    <source>
        <strain evidence="2 3">DSM 13275</strain>
    </source>
</reference>
<keyword evidence="3" id="KW-1185">Reference proteome</keyword>
<dbReference type="Proteomes" id="UP000003178">
    <property type="component" value="Unassembled WGS sequence"/>
</dbReference>
<evidence type="ECO:0000256" key="1">
    <source>
        <dbReference type="SAM" id="Phobius"/>
    </source>
</evidence>
<sequence length="143" mass="15995">MKLLLKDINTNKDEIPEKRLSSVSYNAIGSLLFLILIVADYSNDGFIFESISSLLTTKIVYYTFVALLIINLVASVLRFVFMKLGKDFTFVNDVVLLVIVSAILIVNFVLSLATSGFNFPLFATSAVFVLVTAYYVFKEIKNN</sequence>
<gene>
    <name evidence="2" type="ORF">CLOHIR_02165</name>
</gene>
<reference evidence="2 3" key="2">
    <citation type="submission" date="2008-10" db="EMBL/GenBank/DDBJ databases">
        <title>Draft genome sequence of Clostridium hiranonis (DSM 13275).</title>
        <authorList>
            <person name="Sudarsanam P."/>
            <person name="Ley R."/>
            <person name="Guruge J."/>
            <person name="Turnbaugh P.J."/>
            <person name="Mahowald M."/>
            <person name="Liep D."/>
            <person name="Gordon J."/>
        </authorList>
    </citation>
    <scope>NUCLEOTIDE SEQUENCE [LARGE SCALE GENOMIC DNA]</scope>
    <source>
        <strain evidence="2 3">DSM 13275</strain>
    </source>
</reference>
<accession>B6G203</accession>
<evidence type="ECO:0000313" key="2">
    <source>
        <dbReference type="EMBL" id="EEA84210.1"/>
    </source>
</evidence>
<feature type="transmembrane region" description="Helical" evidence="1">
    <location>
        <begin position="20"/>
        <end position="39"/>
    </location>
</feature>
<keyword evidence="1" id="KW-0472">Membrane</keyword>
<dbReference type="EMBL" id="ABWP01000085">
    <property type="protein sequence ID" value="EEA84210.1"/>
    <property type="molecule type" value="Genomic_DNA"/>
</dbReference>
<keyword evidence="1" id="KW-1133">Transmembrane helix</keyword>
<comment type="caution">
    <text evidence="2">The sequence shown here is derived from an EMBL/GenBank/DDBJ whole genome shotgun (WGS) entry which is preliminary data.</text>
</comment>
<evidence type="ECO:0000313" key="3">
    <source>
        <dbReference type="Proteomes" id="UP000003178"/>
    </source>
</evidence>
<feature type="transmembrane region" description="Helical" evidence="1">
    <location>
        <begin position="93"/>
        <end position="113"/>
    </location>
</feature>
<dbReference type="RefSeq" id="WP_006441003.1">
    <property type="nucleotide sequence ID" value="NZ_DS995361.1"/>
</dbReference>
<proteinExistence type="predicted"/>
<dbReference type="AlphaFoldDB" id="B6G203"/>
<protein>
    <submittedName>
        <fullName evidence="2">Uncharacterized protein</fullName>
    </submittedName>
</protein>
<keyword evidence="1" id="KW-0812">Transmembrane</keyword>
<feature type="transmembrane region" description="Helical" evidence="1">
    <location>
        <begin position="119"/>
        <end position="137"/>
    </location>
</feature>
<feature type="transmembrane region" description="Helical" evidence="1">
    <location>
        <begin position="59"/>
        <end position="81"/>
    </location>
</feature>
<dbReference type="HOGENOM" id="CLU_1802746_0_0_9"/>
<name>B6G203_PEPHT</name>
<organism evidence="2 3">
    <name type="scientific">Peptacetobacter hiranonis (strain DSM 13275 / JCM 10541 / KCTC 15199 / TO-931)</name>
    <name type="common">Clostridium hiranonis</name>
    <dbReference type="NCBI Taxonomy" id="500633"/>
    <lineage>
        <taxon>Bacteria</taxon>
        <taxon>Bacillati</taxon>
        <taxon>Bacillota</taxon>
        <taxon>Clostridia</taxon>
        <taxon>Peptostreptococcales</taxon>
        <taxon>Peptostreptococcaceae</taxon>
        <taxon>Peptacetobacter</taxon>
    </lineage>
</organism>